<reference evidence="1 3" key="1">
    <citation type="journal article" date="2011" name="Nature">
        <title>The Medicago genome provides insight into the evolution of rhizobial symbioses.</title>
        <authorList>
            <person name="Young N.D."/>
            <person name="Debelle F."/>
            <person name="Oldroyd G.E."/>
            <person name="Geurts R."/>
            <person name="Cannon S.B."/>
            <person name="Udvardi M.K."/>
            <person name="Benedito V.A."/>
            <person name="Mayer K.F."/>
            <person name="Gouzy J."/>
            <person name="Schoof H."/>
            <person name="Van de Peer Y."/>
            <person name="Proost S."/>
            <person name="Cook D.R."/>
            <person name="Meyers B.C."/>
            <person name="Spannagl M."/>
            <person name="Cheung F."/>
            <person name="De Mita S."/>
            <person name="Krishnakumar V."/>
            <person name="Gundlach H."/>
            <person name="Zhou S."/>
            <person name="Mudge J."/>
            <person name="Bharti A.K."/>
            <person name="Murray J.D."/>
            <person name="Naoumkina M.A."/>
            <person name="Rosen B."/>
            <person name="Silverstein K.A."/>
            <person name="Tang H."/>
            <person name="Rombauts S."/>
            <person name="Zhao P.X."/>
            <person name="Zhou P."/>
            <person name="Barbe V."/>
            <person name="Bardou P."/>
            <person name="Bechner M."/>
            <person name="Bellec A."/>
            <person name="Berger A."/>
            <person name="Berges H."/>
            <person name="Bidwell S."/>
            <person name="Bisseling T."/>
            <person name="Choisne N."/>
            <person name="Couloux A."/>
            <person name="Denny R."/>
            <person name="Deshpande S."/>
            <person name="Dai X."/>
            <person name="Doyle J.J."/>
            <person name="Dudez A.M."/>
            <person name="Farmer A.D."/>
            <person name="Fouteau S."/>
            <person name="Franken C."/>
            <person name="Gibelin C."/>
            <person name="Gish J."/>
            <person name="Goldstein S."/>
            <person name="Gonzalez A.J."/>
            <person name="Green P.J."/>
            <person name="Hallab A."/>
            <person name="Hartog M."/>
            <person name="Hua A."/>
            <person name="Humphray S.J."/>
            <person name="Jeong D.H."/>
            <person name="Jing Y."/>
            <person name="Jocker A."/>
            <person name="Kenton S.M."/>
            <person name="Kim D.J."/>
            <person name="Klee K."/>
            <person name="Lai H."/>
            <person name="Lang C."/>
            <person name="Lin S."/>
            <person name="Macmil S.L."/>
            <person name="Magdelenat G."/>
            <person name="Matthews L."/>
            <person name="McCorrison J."/>
            <person name="Monaghan E.L."/>
            <person name="Mun J.H."/>
            <person name="Najar F.Z."/>
            <person name="Nicholson C."/>
            <person name="Noirot C."/>
            <person name="O'Bleness M."/>
            <person name="Paule C.R."/>
            <person name="Poulain J."/>
            <person name="Prion F."/>
            <person name="Qin B."/>
            <person name="Qu C."/>
            <person name="Retzel E.F."/>
            <person name="Riddle C."/>
            <person name="Sallet E."/>
            <person name="Samain S."/>
            <person name="Samson N."/>
            <person name="Sanders I."/>
            <person name="Saurat O."/>
            <person name="Scarpelli C."/>
            <person name="Schiex T."/>
            <person name="Segurens B."/>
            <person name="Severin A.J."/>
            <person name="Sherrier D.J."/>
            <person name="Shi R."/>
            <person name="Sims S."/>
            <person name="Singer S.R."/>
            <person name="Sinharoy S."/>
            <person name="Sterck L."/>
            <person name="Viollet A."/>
            <person name="Wang B.B."/>
            <person name="Wang K."/>
            <person name="Wang M."/>
            <person name="Wang X."/>
            <person name="Warfsmann J."/>
            <person name="Weissenbach J."/>
            <person name="White D.D."/>
            <person name="White J.D."/>
            <person name="Wiley G.B."/>
            <person name="Wincker P."/>
            <person name="Xing Y."/>
            <person name="Yang L."/>
            <person name="Yao Z."/>
            <person name="Ying F."/>
            <person name="Zhai J."/>
            <person name="Zhou L."/>
            <person name="Zuber A."/>
            <person name="Denarie J."/>
            <person name="Dixon R.A."/>
            <person name="May G.D."/>
            <person name="Schwartz D.C."/>
            <person name="Rogers J."/>
            <person name="Quetier F."/>
            <person name="Town C.D."/>
            <person name="Roe B.A."/>
        </authorList>
    </citation>
    <scope>NUCLEOTIDE SEQUENCE [LARGE SCALE GENOMIC DNA]</scope>
    <source>
        <strain evidence="1">A17</strain>
        <strain evidence="2 3">cv. Jemalong A17</strain>
    </source>
</reference>
<gene>
    <name evidence="1" type="ordered locus">MTR_7g083475</name>
</gene>
<dbReference type="AlphaFoldDB" id="A0A072U1A1"/>
<keyword evidence="1" id="KW-0812">Transmembrane</keyword>
<protein>
    <submittedName>
        <fullName evidence="1">Transmembrane protein, putative</fullName>
    </submittedName>
</protein>
<name>A0A072U1A1_MEDTR</name>
<sequence length="123" mass="14108">MKEEEEVILQITRVLICTKLMKDLEIDQFQFAKASNKIRVVFLVSNDVMPCVLGPTSFNLKFWANILISDEHQNVVVFMMIFIWVHHVLHLGGFSGILHLHAHALRDCVVLVQYQLSDVSISC</sequence>
<evidence type="ECO:0000313" key="3">
    <source>
        <dbReference type="Proteomes" id="UP000002051"/>
    </source>
</evidence>
<accession>A0A072U1A1</accession>
<dbReference type="EMBL" id="CM001223">
    <property type="protein sequence ID" value="KEH23484.1"/>
    <property type="molecule type" value="Genomic_DNA"/>
</dbReference>
<reference evidence="2" key="3">
    <citation type="submission" date="2015-04" db="UniProtKB">
        <authorList>
            <consortium name="EnsemblPlants"/>
        </authorList>
    </citation>
    <scope>IDENTIFICATION</scope>
    <source>
        <strain evidence="2">cv. Jemalong A17</strain>
    </source>
</reference>
<evidence type="ECO:0000313" key="1">
    <source>
        <dbReference type="EMBL" id="KEH23484.1"/>
    </source>
</evidence>
<organism evidence="1 3">
    <name type="scientific">Medicago truncatula</name>
    <name type="common">Barrel medic</name>
    <name type="synonym">Medicago tribuloides</name>
    <dbReference type="NCBI Taxonomy" id="3880"/>
    <lineage>
        <taxon>Eukaryota</taxon>
        <taxon>Viridiplantae</taxon>
        <taxon>Streptophyta</taxon>
        <taxon>Embryophyta</taxon>
        <taxon>Tracheophyta</taxon>
        <taxon>Spermatophyta</taxon>
        <taxon>Magnoliopsida</taxon>
        <taxon>eudicotyledons</taxon>
        <taxon>Gunneridae</taxon>
        <taxon>Pentapetalae</taxon>
        <taxon>rosids</taxon>
        <taxon>fabids</taxon>
        <taxon>Fabales</taxon>
        <taxon>Fabaceae</taxon>
        <taxon>Papilionoideae</taxon>
        <taxon>50 kb inversion clade</taxon>
        <taxon>NPAAA clade</taxon>
        <taxon>Hologalegina</taxon>
        <taxon>IRL clade</taxon>
        <taxon>Trifolieae</taxon>
        <taxon>Medicago</taxon>
    </lineage>
</organism>
<reference evidence="1 3" key="2">
    <citation type="journal article" date="2014" name="BMC Genomics">
        <title>An improved genome release (version Mt4.0) for the model legume Medicago truncatula.</title>
        <authorList>
            <person name="Tang H."/>
            <person name="Krishnakumar V."/>
            <person name="Bidwell S."/>
            <person name="Rosen B."/>
            <person name="Chan A."/>
            <person name="Zhou S."/>
            <person name="Gentzbittel L."/>
            <person name="Childs K.L."/>
            <person name="Yandell M."/>
            <person name="Gundlach H."/>
            <person name="Mayer K.F."/>
            <person name="Schwartz D.C."/>
            <person name="Town C.D."/>
        </authorList>
    </citation>
    <scope>GENOME REANNOTATION</scope>
    <source>
        <strain evidence="1">A17</strain>
        <strain evidence="2 3">cv. Jemalong A17</strain>
    </source>
</reference>
<dbReference type="HOGENOM" id="CLU_2018655_0_0_1"/>
<dbReference type="Proteomes" id="UP000002051">
    <property type="component" value="Unassembled WGS sequence"/>
</dbReference>
<evidence type="ECO:0000313" key="2">
    <source>
        <dbReference type="EnsemblPlants" id="KEH23484"/>
    </source>
</evidence>
<dbReference type="EnsemblPlants" id="KEH23484">
    <property type="protein sequence ID" value="KEH23484"/>
    <property type="gene ID" value="MTR_7g083475"/>
</dbReference>
<proteinExistence type="predicted"/>
<keyword evidence="1" id="KW-0472">Membrane</keyword>
<keyword evidence="3" id="KW-1185">Reference proteome</keyword>